<keyword evidence="3" id="KW-0808">Transferase</keyword>
<keyword evidence="9" id="KW-1185">Reference proteome</keyword>
<dbReference type="GO" id="GO:0004602">
    <property type="term" value="F:glutathione peroxidase activity"/>
    <property type="evidence" value="ECO:0007669"/>
    <property type="project" value="UniProtKB-ARBA"/>
</dbReference>
<dbReference type="PANTHER" id="PTHR11571:SF224">
    <property type="entry name" value="HEMATOPOIETIC PROSTAGLANDIN D SYNTHASE"/>
    <property type="match status" value="1"/>
</dbReference>
<dbReference type="SFLD" id="SFLDG01205">
    <property type="entry name" value="AMPS.1"/>
    <property type="match status" value="1"/>
</dbReference>
<gene>
    <name evidence="8" type="ORF">WA026_000933</name>
</gene>
<evidence type="ECO:0000313" key="8">
    <source>
        <dbReference type="EMBL" id="KAK9888704.1"/>
    </source>
</evidence>
<dbReference type="GO" id="GO:0004364">
    <property type="term" value="F:glutathione transferase activity"/>
    <property type="evidence" value="ECO:0007669"/>
    <property type="project" value="UniProtKB-EC"/>
</dbReference>
<dbReference type="SUPFAM" id="SSF52833">
    <property type="entry name" value="Thioredoxin-like"/>
    <property type="match status" value="1"/>
</dbReference>
<evidence type="ECO:0000256" key="2">
    <source>
        <dbReference type="ARBA" id="ARBA00012452"/>
    </source>
</evidence>
<dbReference type="InterPro" id="IPR050213">
    <property type="entry name" value="GST_superfamily"/>
</dbReference>
<dbReference type="Proteomes" id="UP001431783">
    <property type="component" value="Unassembled WGS sequence"/>
</dbReference>
<dbReference type="EMBL" id="JARQZJ010000121">
    <property type="protein sequence ID" value="KAK9888704.1"/>
    <property type="molecule type" value="Genomic_DNA"/>
</dbReference>
<dbReference type="SFLD" id="SFLDG00363">
    <property type="entry name" value="AMPS_(cytGST):_Alpha-__Mu-__Pi"/>
    <property type="match status" value="1"/>
</dbReference>
<dbReference type="PROSITE" id="PS50404">
    <property type="entry name" value="GST_NTER"/>
    <property type="match status" value="1"/>
</dbReference>
<evidence type="ECO:0000259" key="7">
    <source>
        <dbReference type="PROSITE" id="PS50405"/>
    </source>
</evidence>
<dbReference type="InterPro" id="IPR010987">
    <property type="entry name" value="Glutathione-S-Trfase_C-like"/>
</dbReference>
<feature type="domain" description="GST C-terminal" evidence="7">
    <location>
        <begin position="81"/>
        <end position="203"/>
    </location>
</feature>
<comment type="similarity">
    <text evidence="4">Belongs to the GST superfamily. Sigma family.</text>
</comment>
<reference evidence="8 9" key="1">
    <citation type="submission" date="2023-03" db="EMBL/GenBank/DDBJ databases">
        <title>Genome insight into feeding habits of ladybird beetles.</title>
        <authorList>
            <person name="Li H.-S."/>
            <person name="Huang Y.-H."/>
            <person name="Pang H."/>
        </authorList>
    </citation>
    <scope>NUCLEOTIDE SEQUENCE [LARGE SCALE GENOMIC DNA]</scope>
    <source>
        <strain evidence="8">SYSU_2023b</strain>
        <tissue evidence="8">Whole body</tissue>
    </source>
</reference>
<dbReference type="FunFam" id="3.40.30.10:FF:000035">
    <property type="entry name" value="hematopoietic prostaglandin D synthase"/>
    <property type="match status" value="1"/>
</dbReference>
<dbReference type="Pfam" id="PF02798">
    <property type="entry name" value="GST_N"/>
    <property type="match status" value="1"/>
</dbReference>
<dbReference type="InterPro" id="IPR036249">
    <property type="entry name" value="Thioredoxin-like_sf"/>
</dbReference>
<dbReference type="Gene3D" id="3.40.30.10">
    <property type="entry name" value="Glutaredoxin"/>
    <property type="match status" value="1"/>
</dbReference>
<name>A0AAW1VA05_9CUCU</name>
<evidence type="ECO:0000313" key="9">
    <source>
        <dbReference type="Proteomes" id="UP001431783"/>
    </source>
</evidence>
<comment type="caution">
    <text evidence="8">The sequence shown here is derived from an EMBL/GenBank/DDBJ whole genome shotgun (WGS) entry which is preliminary data.</text>
</comment>
<organism evidence="8 9">
    <name type="scientific">Henosepilachna vigintioctopunctata</name>
    <dbReference type="NCBI Taxonomy" id="420089"/>
    <lineage>
        <taxon>Eukaryota</taxon>
        <taxon>Metazoa</taxon>
        <taxon>Ecdysozoa</taxon>
        <taxon>Arthropoda</taxon>
        <taxon>Hexapoda</taxon>
        <taxon>Insecta</taxon>
        <taxon>Pterygota</taxon>
        <taxon>Neoptera</taxon>
        <taxon>Endopterygota</taxon>
        <taxon>Coleoptera</taxon>
        <taxon>Polyphaga</taxon>
        <taxon>Cucujiformia</taxon>
        <taxon>Coccinelloidea</taxon>
        <taxon>Coccinellidae</taxon>
        <taxon>Epilachninae</taxon>
        <taxon>Epilachnini</taxon>
        <taxon>Henosepilachna</taxon>
    </lineage>
</organism>
<comment type="subunit">
    <text evidence="1">Homodimer.</text>
</comment>
<dbReference type="InterPro" id="IPR004045">
    <property type="entry name" value="Glutathione_S-Trfase_N"/>
</dbReference>
<feature type="domain" description="GST N-terminal" evidence="6">
    <location>
        <begin position="2"/>
        <end position="79"/>
    </location>
</feature>
<dbReference type="GO" id="GO:0006749">
    <property type="term" value="P:glutathione metabolic process"/>
    <property type="evidence" value="ECO:0007669"/>
    <property type="project" value="TreeGrafter"/>
</dbReference>
<dbReference type="EC" id="2.5.1.18" evidence="2"/>
<dbReference type="InterPro" id="IPR040079">
    <property type="entry name" value="Glutathione_S-Trfase"/>
</dbReference>
<dbReference type="SUPFAM" id="SSF47616">
    <property type="entry name" value="GST C-terminal domain-like"/>
    <property type="match status" value="1"/>
</dbReference>
<dbReference type="AlphaFoldDB" id="A0AAW1VA05"/>
<dbReference type="SFLD" id="SFLDS00019">
    <property type="entry name" value="Glutathione_Transferase_(cytos"/>
    <property type="match status" value="1"/>
</dbReference>
<dbReference type="FunFam" id="1.20.1050.10:FF:000030">
    <property type="entry name" value="Glutathione S-transferase S1"/>
    <property type="match status" value="1"/>
</dbReference>
<dbReference type="Gene3D" id="1.20.1050.10">
    <property type="match status" value="1"/>
</dbReference>
<dbReference type="CDD" id="cd03192">
    <property type="entry name" value="GST_C_Sigma_like"/>
    <property type="match status" value="1"/>
</dbReference>
<dbReference type="PANTHER" id="PTHR11571">
    <property type="entry name" value="GLUTATHIONE S-TRANSFERASE"/>
    <property type="match status" value="1"/>
</dbReference>
<protein>
    <recommendedName>
        <fullName evidence="2">glutathione transferase</fullName>
        <ecNumber evidence="2">2.5.1.18</ecNumber>
    </recommendedName>
</protein>
<evidence type="ECO:0000256" key="5">
    <source>
        <dbReference type="ARBA" id="ARBA00047960"/>
    </source>
</evidence>
<evidence type="ECO:0000256" key="4">
    <source>
        <dbReference type="ARBA" id="ARBA00038317"/>
    </source>
</evidence>
<sequence>MASYKLTYFNLTGLGEPIRFLMVYGGMKFEDCRIELEDWPKIKPNALFGQLPILEFEGKQINQSKAICRYLAKKVKLDGKTDWEDLEIDAIVDCINDLRFKLADYFWETDEQVKSKRKVTVFDQTLPFYLERFENIAKENEGHLALKRLTWADIYFVAILDYLSFLTEGDIIKNYPHLNSVKNNVLNIPKIKEWVAKRPKLLF</sequence>
<comment type="catalytic activity">
    <reaction evidence="5">
        <text>RX + glutathione = an S-substituted glutathione + a halide anion + H(+)</text>
        <dbReference type="Rhea" id="RHEA:16437"/>
        <dbReference type="ChEBI" id="CHEBI:15378"/>
        <dbReference type="ChEBI" id="CHEBI:16042"/>
        <dbReference type="ChEBI" id="CHEBI:17792"/>
        <dbReference type="ChEBI" id="CHEBI:57925"/>
        <dbReference type="ChEBI" id="CHEBI:90779"/>
        <dbReference type="EC" id="2.5.1.18"/>
    </reaction>
</comment>
<dbReference type="InterPro" id="IPR004046">
    <property type="entry name" value="GST_C"/>
</dbReference>
<dbReference type="InterPro" id="IPR036282">
    <property type="entry name" value="Glutathione-S-Trfase_C_sf"/>
</dbReference>
<dbReference type="Pfam" id="PF14497">
    <property type="entry name" value="GST_C_3"/>
    <property type="match status" value="1"/>
</dbReference>
<evidence type="ECO:0000259" key="6">
    <source>
        <dbReference type="PROSITE" id="PS50404"/>
    </source>
</evidence>
<proteinExistence type="inferred from homology"/>
<evidence type="ECO:0000256" key="1">
    <source>
        <dbReference type="ARBA" id="ARBA00011738"/>
    </source>
</evidence>
<dbReference type="CDD" id="cd03039">
    <property type="entry name" value="GST_N_Sigma_like"/>
    <property type="match status" value="1"/>
</dbReference>
<evidence type="ECO:0000256" key="3">
    <source>
        <dbReference type="ARBA" id="ARBA00022679"/>
    </source>
</evidence>
<dbReference type="PROSITE" id="PS50405">
    <property type="entry name" value="GST_CTER"/>
    <property type="match status" value="1"/>
</dbReference>
<accession>A0AAW1VA05</accession>